<dbReference type="FunFam" id="1.10.10.60:FF:000004">
    <property type="entry name" value="Meis2 homeobox isoform 2c"/>
    <property type="match status" value="1"/>
</dbReference>
<evidence type="ECO:0000313" key="8">
    <source>
        <dbReference type="EMBL" id="CAF3428104.1"/>
    </source>
</evidence>
<dbReference type="InterPro" id="IPR009057">
    <property type="entry name" value="Homeodomain-like_sf"/>
</dbReference>
<evidence type="ECO:0000256" key="4">
    <source>
        <dbReference type="ARBA" id="ARBA00023242"/>
    </source>
</evidence>
<evidence type="ECO:0000256" key="5">
    <source>
        <dbReference type="PROSITE-ProRule" id="PRU00108"/>
    </source>
</evidence>
<dbReference type="Proteomes" id="UP000663838">
    <property type="component" value="Unassembled WGS sequence"/>
</dbReference>
<dbReference type="InterPro" id="IPR032453">
    <property type="entry name" value="PKNOX/Meis_N"/>
</dbReference>
<feature type="DNA-binding region" description="Homeobox" evidence="5">
    <location>
        <begin position="272"/>
        <end position="312"/>
    </location>
</feature>
<dbReference type="AlphaFoldDB" id="A0A818C9I3"/>
<dbReference type="EMBL" id="CAJOBS010002067">
    <property type="protein sequence ID" value="CAF4788424.1"/>
    <property type="molecule type" value="Genomic_DNA"/>
</dbReference>
<dbReference type="EMBL" id="CAJNYV010001583">
    <property type="protein sequence ID" value="CAF3428104.1"/>
    <property type="molecule type" value="Genomic_DNA"/>
</dbReference>
<evidence type="ECO:0000259" key="7">
    <source>
        <dbReference type="PROSITE" id="PS50071"/>
    </source>
</evidence>
<dbReference type="Pfam" id="PF05920">
    <property type="entry name" value="Homeobox_KN"/>
    <property type="match status" value="1"/>
</dbReference>
<dbReference type="SMART" id="SM00389">
    <property type="entry name" value="HOX"/>
    <property type="match status" value="1"/>
</dbReference>
<gene>
    <name evidence="8" type="ORF">KIK155_LOCUS10579</name>
    <name evidence="9" type="ORF">TOA249_LOCUS22586</name>
</gene>
<comment type="similarity">
    <text evidence="1">Belongs to the TALE/MEIS homeobox family.</text>
</comment>
<evidence type="ECO:0000313" key="10">
    <source>
        <dbReference type="Proteomes" id="UP000663865"/>
    </source>
</evidence>
<keyword evidence="4 5" id="KW-0539">Nucleus</keyword>
<dbReference type="GO" id="GO:0006355">
    <property type="term" value="P:regulation of DNA-templated transcription"/>
    <property type="evidence" value="ECO:0007669"/>
    <property type="project" value="InterPro"/>
</dbReference>
<feature type="domain" description="Homeobox" evidence="7">
    <location>
        <begin position="270"/>
        <end position="311"/>
    </location>
</feature>
<dbReference type="PANTHER" id="PTHR11850">
    <property type="entry name" value="HOMEOBOX PROTEIN TRANSCRIPTION FACTORS"/>
    <property type="match status" value="1"/>
</dbReference>
<comment type="caution">
    <text evidence="8">The sequence shown here is derived from an EMBL/GenBank/DDBJ whole genome shotgun (WGS) entry which is preliminary data.</text>
</comment>
<dbReference type="Pfam" id="PF16493">
    <property type="entry name" value="Meis_PKNOX_N"/>
    <property type="match status" value="1"/>
</dbReference>
<evidence type="ECO:0000256" key="1">
    <source>
        <dbReference type="ARBA" id="ARBA00009661"/>
    </source>
</evidence>
<proteinExistence type="inferred from homology"/>
<feature type="region of interest" description="Disordered" evidence="6">
    <location>
        <begin position="327"/>
        <end position="352"/>
    </location>
</feature>
<sequence length="365" mass="42535">MSFTSSSDDDNDENCLDRNNTEILNSQKSLIYKHPLFPVLAYVLERCEQATVNPSFLTMKDDCQTSFEDNFKKFLTKNNEILTITRDHNDLSSVIDEFYIDAMQVLRIHLLELEKLDDLCRDFCQRYVACLKVKLNPNNLFTDDEEEDVDNDDEDFELNNDEDFESAEENDEEFMFNQQQITTNHIFKTQFHSKQTVSTNDLNSLNTTQFDGQTPLSQIIASGSSSHIDSSSFLFETMSTKQRKQPNIVSSSKRGILPKSATSIMRSWLFQHIAHPYPSEDEKRIIANQTNLSLLQVNNWFINARRRILQPMLETSNPDLIITKKKKRHDTTLDDDAHQHKSSRQFSHTNRYWPSNLGRIDMHKK</sequence>
<dbReference type="InterPro" id="IPR008422">
    <property type="entry name" value="KN_HD"/>
</dbReference>
<dbReference type="PROSITE" id="PS50071">
    <property type="entry name" value="HOMEOBOX_2"/>
    <property type="match status" value="1"/>
</dbReference>
<evidence type="ECO:0000256" key="6">
    <source>
        <dbReference type="SAM" id="MobiDB-lite"/>
    </source>
</evidence>
<evidence type="ECO:0000256" key="3">
    <source>
        <dbReference type="ARBA" id="ARBA00023155"/>
    </source>
</evidence>
<dbReference type="Proteomes" id="UP000663865">
    <property type="component" value="Unassembled WGS sequence"/>
</dbReference>
<comment type="subcellular location">
    <subcellularLocation>
        <location evidence="5">Nucleus</location>
    </subcellularLocation>
</comment>
<name>A0A818C9I3_9BILA</name>
<dbReference type="Gene3D" id="1.10.10.60">
    <property type="entry name" value="Homeodomain-like"/>
    <property type="match status" value="1"/>
</dbReference>
<reference evidence="8" key="1">
    <citation type="submission" date="2021-02" db="EMBL/GenBank/DDBJ databases">
        <authorList>
            <person name="Nowell W R."/>
        </authorList>
    </citation>
    <scope>NUCLEOTIDE SEQUENCE</scope>
</reference>
<dbReference type="CDD" id="cd00086">
    <property type="entry name" value="homeodomain"/>
    <property type="match status" value="1"/>
</dbReference>
<dbReference type="InterPro" id="IPR001356">
    <property type="entry name" value="HD"/>
</dbReference>
<dbReference type="GO" id="GO:0003677">
    <property type="term" value="F:DNA binding"/>
    <property type="evidence" value="ECO:0007669"/>
    <property type="project" value="UniProtKB-UniRule"/>
</dbReference>
<keyword evidence="3 5" id="KW-0371">Homeobox</keyword>
<accession>A0A818C9I3</accession>
<protein>
    <recommendedName>
        <fullName evidence="7">Homeobox domain-containing protein</fullName>
    </recommendedName>
</protein>
<evidence type="ECO:0000313" key="9">
    <source>
        <dbReference type="EMBL" id="CAF4788424.1"/>
    </source>
</evidence>
<dbReference type="SUPFAM" id="SSF46689">
    <property type="entry name" value="Homeodomain-like"/>
    <property type="match status" value="1"/>
</dbReference>
<feature type="compositionally biased region" description="Basic and acidic residues" evidence="6">
    <location>
        <begin position="330"/>
        <end position="339"/>
    </location>
</feature>
<dbReference type="InterPro" id="IPR050224">
    <property type="entry name" value="TALE_homeobox"/>
</dbReference>
<dbReference type="GO" id="GO:0005634">
    <property type="term" value="C:nucleus"/>
    <property type="evidence" value="ECO:0007669"/>
    <property type="project" value="UniProtKB-SubCell"/>
</dbReference>
<evidence type="ECO:0000256" key="2">
    <source>
        <dbReference type="ARBA" id="ARBA00023125"/>
    </source>
</evidence>
<organism evidence="8 10">
    <name type="scientific">Rotaria socialis</name>
    <dbReference type="NCBI Taxonomy" id="392032"/>
    <lineage>
        <taxon>Eukaryota</taxon>
        <taxon>Metazoa</taxon>
        <taxon>Spiralia</taxon>
        <taxon>Gnathifera</taxon>
        <taxon>Rotifera</taxon>
        <taxon>Eurotatoria</taxon>
        <taxon>Bdelloidea</taxon>
        <taxon>Philodinida</taxon>
        <taxon>Philodinidae</taxon>
        <taxon>Rotaria</taxon>
    </lineage>
</organism>
<keyword evidence="2 5" id="KW-0238">DNA-binding</keyword>